<proteinExistence type="inferred from homology"/>
<dbReference type="AlphaFoldDB" id="A0A9J6BM76"/>
<dbReference type="GO" id="GO:0002098">
    <property type="term" value="P:tRNA wobble uridine modification"/>
    <property type="evidence" value="ECO:0007669"/>
    <property type="project" value="InterPro"/>
</dbReference>
<comment type="similarity">
    <text evidence="4">Belongs to the ELP5 family.</text>
</comment>
<dbReference type="GO" id="GO:0033588">
    <property type="term" value="C:elongator holoenzyme complex"/>
    <property type="evidence" value="ECO:0007669"/>
    <property type="project" value="InterPro"/>
</dbReference>
<sequence length="229" mass="26542">MISTQIIGNYKFVLFVDDVGIERNSVKILDNILREANLLYEINDGSVTVLKQTNVILEAISRLELEYNEKDIFTNIQKLKLNENVSQIFAWISSNNVHSKILIPFLEHMSELIVTIKSNNQLSILSKSKSGNVKLKEYHHELMNNKTMIKEIKIEKVQEQKEDVNVDNIGTFKIGQFTAEELEAKRNLKLPFEKININQEKKEAKIIYTPDNVDDFDEEDDPDNDLQFI</sequence>
<protein>
    <recommendedName>
        <fullName evidence="5">Elongator complex protein 5</fullName>
    </recommendedName>
</protein>
<evidence type="ECO:0000256" key="4">
    <source>
        <dbReference type="ARBA" id="ARBA00009567"/>
    </source>
</evidence>
<dbReference type="PANTHER" id="PTHR15641:SF1">
    <property type="entry name" value="ELONGATOR COMPLEX PROTEIN 5"/>
    <property type="match status" value="1"/>
</dbReference>
<dbReference type="InterPro" id="IPR019519">
    <property type="entry name" value="Elp5"/>
</dbReference>
<dbReference type="Proteomes" id="UP001107558">
    <property type="component" value="Chromosome 3"/>
</dbReference>
<keyword evidence="10" id="KW-1185">Reference proteome</keyword>
<evidence type="ECO:0000256" key="3">
    <source>
        <dbReference type="ARBA" id="ARBA00005043"/>
    </source>
</evidence>
<dbReference type="GO" id="GO:0005634">
    <property type="term" value="C:nucleus"/>
    <property type="evidence" value="ECO:0007669"/>
    <property type="project" value="UniProtKB-SubCell"/>
</dbReference>
<dbReference type="EMBL" id="JADBJN010000003">
    <property type="protein sequence ID" value="KAG5670977.1"/>
    <property type="molecule type" value="Genomic_DNA"/>
</dbReference>
<reference evidence="9" key="1">
    <citation type="submission" date="2021-03" db="EMBL/GenBank/DDBJ databases">
        <title>Chromosome level genome of the anhydrobiotic midge Polypedilum vanderplanki.</title>
        <authorList>
            <person name="Yoshida Y."/>
            <person name="Kikawada T."/>
            <person name="Gusev O."/>
        </authorList>
    </citation>
    <scope>NUCLEOTIDE SEQUENCE</scope>
    <source>
        <strain evidence="9">NIAS01</strain>
        <tissue evidence="9">Whole body or cell culture</tissue>
    </source>
</reference>
<keyword evidence="6" id="KW-0963">Cytoplasm</keyword>
<evidence type="ECO:0000256" key="6">
    <source>
        <dbReference type="ARBA" id="ARBA00022490"/>
    </source>
</evidence>
<name>A0A9J6BM76_POLVA</name>
<comment type="subcellular location">
    <subcellularLocation>
        <location evidence="2">Cytoplasm</location>
    </subcellularLocation>
    <subcellularLocation>
        <location evidence="1">Nucleus</location>
    </subcellularLocation>
</comment>
<dbReference type="GO" id="GO:0005829">
    <property type="term" value="C:cytosol"/>
    <property type="evidence" value="ECO:0007669"/>
    <property type="project" value="TreeGrafter"/>
</dbReference>
<evidence type="ECO:0000256" key="5">
    <source>
        <dbReference type="ARBA" id="ARBA00020264"/>
    </source>
</evidence>
<organism evidence="9 10">
    <name type="scientific">Polypedilum vanderplanki</name>
    <name type="common">Sleeping chironomid midge</name>
    <dbReference type="NCBI Taxonomy" id="319348"/>
    <lineage>
        <taxon>Eukaryota</taxon>
        <taxon>Metazoa</taxon>
        <taxon>Ecdysozoa</taxon>
        <taxon>Arthropoda</taxon>
        <taxon>Hexapoda</taxon>
        <taxon>Insecta</taxon>
        <taxon>Pterygota</taxon>
        <taxon>Neoptera</taxon>
        <taxon>Endopterygota</taxon>
        <taxon>Diptera</taxon>
        <taxon>Nematocera</taxon>
        <taxon>Chironomoidea</taxon>
        <taxon>Chironomidae</taxon>
        <taxon>Chironominae</taxon>
        <taxon>Polypedilum</taxon>
        <taxon>Polypedilum</taxon>
    </lineage>
</organism>
<keyword evidence="8" id="KW-0539">Nucleus</keyword>
<dbReference type="GO" id="GO:0000049">
    <property type="term" value="F:tRNA binding"/>
    <property type="evidence" value="ECO:0007669"/>
    <property type="project" value="TreeGrafter"/>
</dbReference>
<evidence type="ECO:0000256" key="7">
    <source>
        <dbReference type="ARBA" id="ARBA00022694"/>
    </source>
</evidence>
<evidence type="ECO:0000256" key="1">
    <source>
        <dbReference type="ARBA" id="ARBA00004123"/>
    </source>
</evidence>
<evidence type="ECO:0000313" key="9">
    <source>
        <dbReference type="EMBL" id="KAG5670977.1"/>
    </source>
</evidence>
<accession>A0A9J6BM76</accession>
<dbReference type="PANTHER" id="PTHR15641">
    <property type="entry name" value="ELONGATOR COMPLEX PROTEIN 5"/>
    <property type="match status" value="1"/>
</dbReference>
<evidence type="ECO:0000256" key="2">
    <source>
        <dbReference type="ARBA" id="ARBA00004496"/>
    </source>
</evidence>
<gene>
    <name evidence="9" type="ORF">PVAND_001204</name>
</gene>
<evidence type="ECO:0000256" key="8">
    <source>
        <dbReference type="ARBA" id="ARBA00023242"/>
    </source>
</evidence>
<dbReference type="OrthoDB" id="166907at2759"/>
<keyword evidence="7" id="KW-0819">tRNA processing</keyword>
<comment type="caution">
    <text evidence="9">The sequence shown here is derived from an EMBL/GenBank/DDBJ whole genome shotgun (WGS) entry which is preliminary data.</text>
</comment>
<evidence type="ECO:0000313" key="10">
    <source>
        <dbReference type="Proteomes" id="UP001107558"/>
    </source>
</evidence>
<comment type="pathway">
    <text evidence="3">tRNA modification; 5-methoxycarbonylmethyl-2-thiouridine-tRNA biosynthesis.</text>
</comment>